<keyword evidence="2" id="KW-0238">DNA-binding</keyword>
<dbReference type="Gene3D" id="2.60.120.10">
    <property type="entry name" value="Jelly Rolls"/>
    <property type="match status" value="1"/>
</dbReference>
<name>A0A7G8T7P2_9FIRM</name>
<dbReference type="CDD" id="cd00038">
    <property type="entry name" value="CAP_ED"/>
    <property type="match status" value="1"/>
</dbReference>
<dbReference type="Proteomes" id="UP000515909">
    <property type="component" value="Chromosome"/>
</dbReference>
<dbReference type="InterPro" id="IPR012318">
    <property type="entry name" value="HTH_CRP"/>
</dbReference>
<dbReference type="InterPro" id="IPR018490">
    <property type="entry name" value="cNMP-bd_dom_sf"/>
</dbReference>
<gene>
    <name evidence="6" type="ORF">HCR03_12925</name>
</gene>
<evidence type="ECO:0000259" key="5">
    <source>
        <dbReference type="PROSITE" id="PS51063"/>
    </source>
</evidence>
<evidence type="ECO:0000256" key="3">
    <source>
        <dbReference type="ARBA" id="ARBA00023163"/>
    </source>
</evidence>
<feature type="domain" description="Cyclic nucleotide-binding" evidence="4">
    <location>
        <begin position="12"/>
        <end position="109"/>
    </location>
</feature>
<sequence length="222" mass="25635">MLLANKLLPSRLFSNMTSEDVDLLIHCLHMWKKTYGIGEYVHHINDTYNSIGFVISGKVHMIAEDFWGNRNLIQEFGELEFYGEAHSMTKQPMFFDIVAVKKSDILFINTDRIITTCHNACHAHQQLIANLMRIMSEKKLGYMHKADFLSKRTTRGKITAFLSEQARIQGTNDFLIPYNRQYLADYLAVDRSALSRELSKMREEGILDFGNNHFILINPDGI</sequence>
<dbReference type="InterPro" id="IPR000595">
    <property type="entry name" value="cNMP-bd_dom"/>
</dbReference>
<dbReference type="InterPro" id="IPR014710">
    <property type="entry name" value="RmlC-like_jellyroll"/>
</dbReference>
<dbReference type="GO" id="GO:0006355">
    <property type="term" value="P:regulation of DNA-templated transcription"/>
    <property type="evidence" value="ECO:0007669"/>
    <property type="project" value="InterPro"/>
</dbReference>
<dbReference type="Pfam" id="PF13545">
    <property type="entry name" value="HTH_Crp_2"/>
    <property type="match status" value="1"/>
</dbReference>
<feature type="domain" description="HTH crp-type" evidence="5">
    <location>
        <begin position="152"/>
        <end position="220"/>
    </location>
</feature>
<dbReference type="Pfam" id="PF00027">
    <property type="entry name" value="cNMP_binding"/>
    <property type="match status" value="1"/>
</dbReference>
<dbReference type="KEGG" id="cfem:HCR03_12925"/>
<dbReference type="PROSITE" id="PS51063">
    <property type="entry name" value="HTH_CRP_2"/>
    <property type="match status" value="1"/>
</dbReference>
<dbReference type="InterPro" id="IPR036390">
    <property type="entry name" value="WH_DNA-bd_sf"/>
</dbReference>
<protein>
    <submittedName>
        <fullName evidence="6">Crp/Fnr family transcriptional regulator</fullName>
    </submittedName>
</protein>
<evidence type="ECO:0000256" key="2">
    <source>
        <dbReference type="ARBA" id="ARBA00023125"/>
    </source>
</evidence>
<keyword evidence="1" id="KW-0805">Transcription regulation</keyword>
<keyword evidence="3" id="KW-0804">Transcription</keyword>
<evidence type="ECO:0000313" key="6">
    <source>
        <dbReference type="EMBL" id="QNK39633.1"/>
    </source>
</evidence>
<reference evidence="6 7" key="1">
    <citation type="submission" date="2020-08" db="EMBL/GenBank/DDBJ databases">
        <title>The isolate Caproiciproducens sp. 7D4C2 produces n-caproate at mildly acidic conditions from hexoses: genome and rBOX comparison with related strains and chain-elongating bacteria.</title>
        <authorList>
            <person name="Esquivel-Elizondo S."/>
            <person name="Bagci C."/>
            <person name="Temovska M."/>
            <person name="Jeon B.S."/>
            <person name="Bessarab I."/>
            <person name="Williams R.B.H."/>
            <person name="Huson D.H."/>
            <person name="Angenent L.T."/>
        </authorList>
    </citation>
    <scope>NUCLEOTIDE SEQUENCE [LARGE SCALE GENOMIC DNA]</scope>
    <source>
        <strain evidence="6 7">7D4C2</strain>
    </source>
</reference>
<organism evidence="6 7">
    <name type="scientific">Caproicibacter fermentans</name>
    <dbReference type="NCBI Taxonomy" id="2576756"/>
    <lineage>
        <taxon>Bacteria</taxon>
        <taxon>Bacillati</taxon>
        <taxon>Bacillota</taxon>
        <taxon>Clostridia</taxon>
        <taxon>Eubacteriales</taxon>
        <taxon>Acutalibacteraceae</taxon>
        <taxon>Caproicibacter</taxon>
    </lineage>
</organism>
<evidence type="ECO:0000313" key="7">
    <source>
        <dbReference type="Proteomes" id="UP000515909"/>
    </source>
</evidence>
<dbReference type="GO" id="GO:0003677">
    <property type="term" value="F:DNA binding"/>
    <property type="evidence" value="ECO:0007669"/>
    <property type="project" value="UniProtKB-KW"/>
</dbReference>
<dbReference type="AlphaFoldDB" id="A0A7G8T7P2"/>
<dbReference type="PROSITE" id="PS50042">
    <property type="entry name" value="CNMP_BINDING_3"/>
    <property type="match status" value="1"/>
</dbReference>
<accession>A0A7G8T7P2</accession>
<dbReference type="SUPFAM" id="SSF51206">
    <property type="entry name" value="cAMP-binding domain-like"/>
    <property type="match status" value="1"/>
</dbReference>
<evidence type="ECO:0000256" key="1">
    <source>
        <dbReference type="ARBA" id="ARBA00023015"/>
    </source>
</evidence>
<proteinExistence type="predicted"/>
<dbReference type="SUPFAM" id="SSF46785">
    <property type="entry name" value="Winged helix' DNA-binding domain"/>
    <property type="match status" value="1"/>
</dbReference>
<dbReference type="RefSeq" id="WP_187034565.1">
    <property type="nucleotide sequence ID" value="NZ_CP060286.1"/>
</dbReference>
<dbReference type="EMBL" id="CP060286">
    <property type="protein sequence ID" value="QNK39633.1"/>
    <property type="molecule type" value="Genomic_DNA"/>
</dbReference>
<evidence type="ECO:0000259" key="4">
    <source>
        <dbReference type="PROSITE" id="PS50042"/>
    </source>
</evidence>